<keyword evidence="1" id="KW-0812">Transmembrane</keyword>
<organism evidence="2 3">
    <name type="scientific">Pisolithus microcarpus 441</name>
    <dbReference type="NCBI Taxonomy" id="765257"/>
    <lineage>
        <taxon>Eukaryota</taxon>
        <taxon>Fungi</taxon>
        <taxon>Dikarya</taxon>
        <taxon>Basidiomycota</taxon>
        <taxon>Agaricomycotina</taxon>
        <taxon>Agaricomycetes</taxon>
        <taxon>Agaricomycetidae</taxon>
        <taxon>Boletales</taxon>
        <taxon>Sclerodermatineae</taxon>
        <taxon>Pisolithaceae</taxon>
        <taxon>Pisolithus</taxon>
    </lineage>
</organism>
<sequence length="51" mass="5834">MAPTYRLRSAETLKPMYASMDEMLVGYDIAVCYITSYYCYLAGVVHMLTNL</sequence>
<feature type="transmembrane region" description="Helical" evidence="1">
    <location>
        <begin position="24"/>
        <end position="48"/>
    </location>
</feature>
<evidence type="ECO:0000313" key="2">
    <source>
        <dbReference type="EMBL" id="KIK14713.1"/>
    </source>
</evidence>
<dbReference type="Proteomes" id="UP000054018">
    <property type="component" value="Unassembled WGS sequence"/>
</dbReference>
<keyword evidence="3" id="KW-1185">Reference proteome</keyword>
<accession>A0A0C9Z3U7</accession>
<dbReference type="EMBL" id="KN833926">
    <property type="protein sequence ID" value="KIK14713.1"/>
    <property type="molecule type" value="Genomic_DNA"/>
</dbReference>
<dbReference type="AlphaFoldDB" id="A0A0C9Z3U7"/>
<reference evidence="3" key="2">
    <citation type="submission" date="2015-01" db="EMBL/GenBank/DDBJ databases">
        <title>Evolutionary Origins and Diversification of the Mycorrhizal Mutualists.</title>
        <authorList>
            <consortium name="DOE Joint Genome Institute"/>
            <consortium name="Mycorrhizal Genomics Consortium"/>
            <person name="Kohler A."/>
            <person name="Kuo A."/>
            <person name="Nagy L.G."/>
            <person name="Floudas D."/>
            <person name="Copeland A."/>
            <person name="Barry K.W."/>
            <person name="Cichocki N."/>
            <person name="Veneault-Fourrey C."/>
            <person name="LaButti K."/>
            <person name="Lindquist E.A."/>
            <person name="Lipzen A."/>
            <person name="Lundell T."/>
            <person name="Morin E."/>
            <person name="Murat C."/>
            <person name="Riley R."/>
            <person name="Ohm R."/>
            <person name="Sun H."/>
            <person name="Tunlid A."/>
            <person name="Henrissat B."/>
            <person name="Grigoriev I.V."/>
            <person name="Hibbett D.S."/>
            <person name="Martin F."/>
        </authorList>
    </citation>
    <scope>NUCLEOTIDE SEQUENCE [LARGE SCALE GENOMIC DNA]</scope>
    <source>
        <strain evidence="3">441</strain>
    </source>
</reference>
<proteinExistence type="predicted"/>
<protein>
    <submittedName>
        <fullName evidence="2">Uncharacterized protein</fullName>
    </submittedName>
</protein>
<gene>
    <name evidence="2" type="ORF">PISMIDRAFT_687762</name>
</gene>
<keyword evidence="1" id="KW-1133">Transmembrane helix</keyword>
<dbReference type="HOGENOM" id="CLU_3107247_0_0_1"/>
<evidence type="ECO:0000313" key="3">
    <source>
        <dbReference type="Proteomes" id="UP000054018"/>
    </source>
</evidence>
<keyword evidence="1" id="KW-0472">Membrane</keyword>
<evidence type="ECO:0000256" key="1">
    <source>
        <dbReference type="SAM" id="Phobius"/>
    </source>
</evidence>
<reference evidence="2 3" key="1">
    <citation type="submission" date="2014-04" db="EMBL/GenBank/DDBJ databases">
        <authorList>
            <consortium name="DOE Joint Genome Institute"/>
            <person name="Kuo A."/>
            <person name="Kohler A."/>
            <person name="Costa M.D."/>
            <person name="Nagy L.G."/>
            <person name="Floudas D."/>
            <person name="Copeland A."/>
            <person name="Barry K.W."/>
            <person name="Cichocki N."/>
            <person name="Veneault-Fourrey C."/>
            <person name="LaButti K."/>
            <person name="Lindquist E.A."/>
            <person name="Lipzen A."/>
            <person name="Lundell T."/>
            <person name="Morin E."/>
            <person name="Murat C."/>
            <person name="Sun H."/>
            <person name="Tunlid A."/>
            <person name="Henrissat B."/>
            <person name="Grigoriev I.V."/>
            <person name="Hibbett D.S."/>
            <person name="Martin F."/>
            <person name="Nordberg H.P."/>
            <person name="Cantor M.N."/>
            <person name="Hua S.X."/>
        </authorList>
    </citation>
    <scope>NUCLEOTIDE SEQUENCE [LARGE SCALE GENOMIC DNA]</scope>
    <source>
        <strain evidence="2 3">441</strain>
    </source>
</reference>
<name>A0A0C9Z3U7_9AGAM</name>
<dbReference type="OrthoDB" id="10507601at2759"/>